<evidence type="ECO:0000256" key="2">
    <source>
        <dbReference type="RuleBase" id="RU363072"/>
    </source>
</evidence>
<dbReference type="Gene3D" id="2.40.160.180">
    <property type="entry name" value="Carbohydrate-selective porin OprB"/>
    <property type="match status" value="1"/>
</dbReference>
<proteinExistence type="inferred from homology"/>
<keyword evidence="4" id="KW-1185">Reference proteome</keyword>
<dbReference type="RefSeq" id="WP_053080306.1">
    <property type="nucleotide sequence ID" value="NZ_JACWCW010000037.1"/>
</dbReference>
<reference evidence="3 4" key="1">
    <citation type="journal article" date="2023" name="PLoS ONE">
        <title>Complete genome assembly of Hawai'i environmental nontuberculous mycobacteria reveals unexpected co-isolation with methylobacteria.</title>
        <authorList>
            <person name="Hendrix J."/>
            <person name="Epperson L.E."/>
            <person name="Tong E.I."/>
            <person name="Chan Y.L."/>
            <person name="Hasan N.A."/>
            <person name="Dawrs S.N."/>
            <person name="Norton G.J."/>
            <person name="Virdi R."/>
            <person name="Crooks J.L."/>
            <person name="Chan E.D."/>
            <person name="Honda J.R."/>
            <person name="Strong M."/>
        </authorList>
    </citation>
    <scope>NUCLEOTIDE SEQUENCE [LARGE SCALE GENOMIC DNA]</scope>
    <source>
        <strain evidence="3 4">NJH_HI01</strain>
    </source>
</reference>
<accession>A0ABU9ZF87</accession>
<evidence type="ECO:0000256" key="1">
    <source>
        <dbReference type="ARBA" id="ARBA00008769"/>
    </source>
</evidence>
<evidence type="ECO:0000313" key="3">
    <source>
        <dbReference type="EMBL" id="MEN3230117.1"/>
    </source>
</evidence>
<comment type="similarity">
    <text evidence="1 2">Belongs to the OprB family.</text>
</comment>
<dbReference type="Pfam" id="PF04966">
    <property type="entry name" value="OprB"/>
    <property type="match status" value="1"/>
</dbReference>
<dbReference type="EMBL" id="JAQYXL010000001">
    <property type="protein sequence ID" value="MEN3230117.1"/>
    <property type="molecule type" value="Genomic_DNA"/>
</dbReference>
<organism evidence="3 4">
    <name type="scientific">Methylorubrum rhodesianum</name>
    <dbReference type="NCBI Taxonomy" id="29427"/>
    <lineage>
        <taxon>Bacteria</taxon>
        <taxon>Pseudomonadati</taxon>
        <taxon>Pseudomonadota</taxon>
        <taxon>Alphaproteobacteria</taxon>
        <taxon>Hyphomicrobiales</taxon>
        <taxon>Methylobacteriaceae</taxon>
        <taxon>Methylorubrum</taxon>
    </lineage>
</organism>
<protein>
    <submittedName>
        <fullName evidence="3">Carbohydrate porin</fullName>
    </submittedName>
</protein>
<evidence type="ECO:0000313" key="4">
    <source>
        <dbReference type="Proteomes" id="UP001404845"/>
    </source>
</evidence>
<dbReference type="InterPro" id="IPR007049">
    <property type="entry name" value="Carb-sel_porin_OprB"/>
</dbReference>
<dbReference type="InterPro" id="IPR038673">
    <property type="entry name" value="OprB_sf"/>
</dbReference>
<sequence length="511" mass="55818">MGALTLLLMSVEFGRTADLPLGRSMPSRPTFVDWFGDHLNAKGGADASDSGSDFKLTTGSGPSIPIFRTGDAVWNSAGSEMKDTSRSPSSDAPVSDAFVEEDWAIRAQTTFVTQGNSRFRSPYRGPNSLNAKGQIKETFDFTLYAGMRLWPGAEIWLNPEVDQGFGLSTTLGVAGFPNGEAYKVGSITPYVKLHRAFIRQIIGLGGETERVDPDLNQLGGSRQADRIVLTLGKFSVADVFDTNRYAHDPRTDFLNWALIDTGTFDYAANAWGYTVGAAAEWYQDAWVFRAGFFDLSIVPNSKDLDPGFNQNQAVLEIERRHELWGRPGKIKVTGFLSRGRMGRFDDAVRLAMVTGGPADVATVRRYRSRPGLSFNLEQQILPDVGMFVRCGLADGNVEPYEFTDVDRTLAAGLSIAGERWGRPSDTVGLAGVINGITRPHQAYFDAGGLGILVGDGRLPHPGAERIVEAYYSLPLAPSIRLTFDSQIVVSPGYNRDRGPAFIFGTRLRAQF</sequence>
<dbReference type="Proteomes" id="UP001404845">
    <property type="component" value="Unassembled WGS sequence"/>
</dbReference>
<name>A0ABU9ZF87_9HYPH</name>
<comment type="caution">
    <text evidence="3">The sequence shown here is derived from an EMBL/GenBank/DDBJ whole genome shotgun (WGS) entry which is preliminary data.</text>
</comment>
<gene>
    <name evidence="3" type="ORF">PUR21_21085</name>
</gene>